<sequence length="84" mass="9320">MKVEGDKFYVASYGDSFEIRGSRDDLLEAVADRAGNMDELLSDDFFMCSVTLGVENGDLHVRAEEVAVKKLVTYLAQKIPEDEG</sequence>
<name>A0A133V3K3_9EURY</name>
<evidence type="ECO:0000313" key="2">
    <source>
        <dbReference type="Proteomes" id="UP000070344"/>
    </source>
</evidence>
<evidence type="ECO:0000313" key="1">
    <source>
        <dbReference type="EMBL" id="KXB01022.1"/>
    </source>
</evidence>
<dbReference type="EMBL" id="LHXV01000030">
    <property type="protein sequence ID" value="KXB01022.1"/>
    <property type="molecule type" value="Genomic_DNA"/>
</dbReference>
<dbReference type="Proteomes" id="UP000070344">
    <property type="component" value="Unassembled WGS sequence"/>
</dbReference>
<reference evidence="1 2" key="1">
    <citation type="journal article" date="2016" name="Sci. Rep.">
        <title>Metabolic traits of an uncultured archaeal lineage -MSBL1- from brine pools of the Red Sea.</title>
        <authorList>
            <person name="Mwirichia R."/>
            <person name="Alam I."/>
            <person name="Rashid M."/>
            <person name="Vinu M."/>
            <person name="Ba-Alawi W."/>
            <person name="Anthony Kamau A."/>
            <person name="Kamanda Ngugi D."/>
            <person name="Goker M."/>
            <person name="Klenk H.P."/>
            <person name="Bajic V."/>
            <person name="Stingl U."/>
        </authorList>
    </citation>
    <scope>NUCLEOTIDE SEQUENCE [LARGE SCALE GENOMIC DNA]</scope>
    <source>
        <strain evidence="1">SCGC-AAA259O05</strain>
    </source>
</reference>
<keyword evidence="2" id="KW-1185">Reference proteome</keyword>
<accession>A0A133V3K3</accession>
<proteinExistence type="predicted"/>
<organism evidence="1 2">
    <name type="scientific">candidate division MSBL1 archaeon SCGC-AAA259O05</name>
    <dbReference type="NCBI Taxonomy" id="1698271"/>
    <lineage>
        <taxon>Archaea</taxon>
        <taxon>Methanobacteriati</taxon>
        <taxon>Methanobacteriota</taxon>
        <taxon>candidate division MSBL1</taxon>
    </lineage>
</organism>
<protein>
    <submittedName>
        <fullName evidence="1">Uncharacterized protein</fullName>
    </submittedName>
</protein>
<dbReference type="AlphaFoldDB" id="A0A133V3K3"/>
<gene>
    <name evidence="1" type="ORF">AKJ41_02980</name>
</gene>
<comment type="caution">
    <text evidence="1">The sequence shown here is derived from an EMBL/GenBank/DDBJ whole genome shotgun (WGS) entry which is preliminary data.</text>
</comment>